<reference evidence="4" key="1">
    <citation type="journal article" date="2019" name="Int. J. Syst. Evol. Microbiol.">
        <title>The Global Catalogue of Microorganisms (GCM) 10K type strain sequencing project: providing services to taxonomists for standard genome sequencing and annotation.</title>
        <authorList>
            <consortium name="The Broad Institute Genomics Platform"/>
            <consortium name="The Broad Institute Genome Sequencing Center for Infectious Disease"/>
            <person name="Wu L."/>
            <person name="Ma J."/>
        </authorList>
    </citation>
    <scope>NUCLEOTIDE SEQUENCE [LARGE SCALE GENOMIC DNA]</scope>
    <source>
        <strain evidence="4">KACC 12507</strain>
    </source>
</reference>
<proteinExistence type="predicted"/>
<dbReference type="PIRSF" id="PIRSF000714">
    <property type="entry name" value="HIT"/>
    <property type="match status" value="1"/>
</dbReference>
<dbReference type="EMBL" id="JBHSGU010000002">
    <property type="protein sequence ID" value="MFC4699562.1"/>
    <property type="molecule type" value="Genomic_DNA"/>
</dbReference>
<comment type="caution">
    <text evidence="3">The sequence shown here is derived from an EMBL/GenBank/DDBJ whole genome shotgun (WGS) entry which is preliminary data.</text>
</comment>
<keyword evidence="4" id="KW-1185">Reference proteome</keyword>
<dbReference type="SUPFAM" id="SSF54197">
    <property type="entry name" value="HIT-like"/>
    <property type="match status" value="1"/>
</dbReference>
<comment type="caution">
    <text evidence="1">Lacks conserved residue(s) required for the propagation of feature annotation.</text>
</comment>
<dbReference type="PROSITE" id="PS51084">
    <property type="entry name" value="HIT_2"/>
    <property type="match status" value="1"/>
</dbReference>
<evidence type="ECO:0000256" key="1">
    <source>
        <dbReference type="PROSITE-ProRule" id="PRU00464"/>
    </source>
</evidence>
<feature type="domain" description="HIT" evidence="2">
    <location>
        <begin position="40"/>
        <end position="108"/>
    </location>
</feature>
<dbReference type="InterPro" id="IPR026026">
    <property type="entry name" value="HIT_Hint"/>
</dbReference>
<name>A0ABV9LSS2_9ALTE</name>
<dbReference type="InterPro" id="IPR011146">
    <property type="entry name" value="HIT-like"/>
</dbReference>
<dbReference type="RefSeq" id="WP_382406303.1">
    <property type="nucleotide sequence ID" value="NZ_JBHSGU010000002.1"/>
</dbReference>
<dbReference type="InterPro" id="IPR036265">
    <property type="entry name" value="HIT-like_sf"/>
</dbReference>
<dbReference type="Gene3D" id="3.30.428.10">
    <property type="entry name" value="HIT-like"/>
    <property type="match status" value="1"/>
</dbReference>
<gene>
    <name evidence="3" type="ORF">ACFO4O_05255</name>
</gene>
<dbReference type="Proteomes" id="UP001595897">
    <property type="component" value="Unassembled WGS sequence"/>
</dbReference>
<sequence length="144" mass="16387">MSSEMDFKLHPQLIADSMHLARLDLCEVRIINDANYPWFLLVPQRNGLVELHDLTLDEQQLLTIESRLLSGAIINCFAPDKLNVASIGNMVSQLHVHHIARFKTDLAWPKPVWGLFEAKPYEQGQLSERIESMHTCLKANKGSI</sequence>
<evidence type="ECO:0000313" key="4">
    <source>
        <dbReference type="Proteomes" id="UP001595897"/>
    </source>
</evidence>
<accession>A0ABV9LSS2</accession>
<organism evidence="3 4">
    <name type="scientific">Glaciecola siphonariae</name>
    <dbReference type="NCBI Taxonomy" id="521012"/>
    <lineage>
        <taxon>Bacteria</taxon>
        <taxon>Pseudomonadati</taxon>
        <taxon>Pseudomonadota</taxon>
        <taxon>Gammaproteobacteria</taxon>
        <taxon>Alteromonadales</taxon>
        <taxon>Alteromonadaceae</taxon>
        <taxon>Glaciecola</taxon>
    </lineage>
</organism>
<dbReference type="Pfam" id="PF01230">
    <property type="entry name" value="HIT"/>
    <property type="match status" value="1"/>
</dbReference>
<evidence type="ECO:0000259" key="2">
    <source>
        <dbReference type="PROSITE" id="PS51084"/>
    </source>
</evidence>
<evidence type="ECO:0000313" key="3">
    <source>
        <dbReference type="EMBL" id="MFC4699562.1"/>
    </source>
</evidence>
<protein>
    <submittedName>
        <fullName evidence="3">HIT domain-containing protein</fullName>
    </submittedName>
</protein>